<proteinExistence type="predicted"/>
<protein>
    <submittedName>
        <fullName evidence="1">Uncharacterized protein</fullName>
    </submittedName>
</protein>
<reference evidence="1" key="1">
    <citation type="journal article" date="2020" name="mSystems">
        <title>Genome- and Community-Level Interaction Insights into Carbon Utilization and Element Cycling Functions of Hydrothermarchaeota in Hydrothermal Sediment.</title>
        <authorList>
            <person name="Zhou Z."/>
            <person name="Liu Y."/>
            <person name="Xu W."/>
            <person name="Pan J."/>
            <person name="Luo Z.H."/>
            <person name="Li M."/>
        </authorList>
    </citation>
    <scope>NUCLEOTIDE SEQUENCE [LARGE SCALE GENOMIC DNA]</scope>
    <source>
        <strain evidence="1">SpSt-186</strain>
    </source>
</reference>
<name>A0A7V1ZHA9_9BACT</name>
<comment type="caution">
    <text evidence="1">The sequence shown here is derived from an EMBL/GenBank/DDBJ whole genome shotgun (WGS) entry which is preliminary data.</text>
</comment>
<dbReference type="EMBL" id="DSHW01000119">
    <property type="protein sequence ID" value="HEQ88081.1"/>
    <property type="molecule type" value="Genomic_DNA"/>
</dbReference>
<evidence type="ECO:0000313" key="1">
    <source>
        <dbReference type="EMBL" id="HEQ88081.1"/>
    </source>
</evidence>
<accession>A0A7V1ZHA9</accession>
<dbReference type="AlphaFoldDB" id="A0A7V1ZHA9"/>
<sequence length="145" mass="16275">MWLGVCVLCMQALQAPPLAVMVRSEGGINPSEEKVTFFQDGRVVVESWSLAQRDKRQSSGRLDPQQLVKLDELLAKAQKANWPSTLNQTRGPQVAFSVTLTWWWQGKEKSVVGYTFGEPPLPDEFTELSQELFQLAQKAVSQPAR</sequence>
<organism evidence="1">
    <name type="scientific">Thermoanaerobaculum aquaticum</name>
    <dbReference type="NCBI Taxonomy" id="1312852"/>
    <lineage>
        <taxon>Bacteria</taxon>
        <taxon>Pseudomonadati</taxon>
        <taxon>Acidobacteriota</taxon>
        <taxon>Thermoanaerobaculia</taxon>
        <taxon>Thermoanaerobaculales</taxon>
        <taxon>Thermoanaerobaculaceae</taxon>
        <taxon>Thermoanaerobaculum</taxon>
    </lineage>
</organism>
<gene>
    <name evidence="1" type="ORF">ENP06_01570</name>
</gene>